<accession>A0A3E0GY09</accession>
<comment type="caution">
    <text evidence="1">The sequence shown here is derived from an EMBL/GenBank/DDBJ whole genome shotgun (WGS) entry which is preliminary data.</text>
</comment>
<dbReference type="EMBL" id="QUNO01000019">
    <property type="protein sequence ID" value="REH34828.1"/>
    <property type="molecule type" value="Genomic_DNA"/>
</dbReference>
<dbReference type="AlphaFoldDB" id="A0A3E0GY09"/>
<evidence type="ECO:0000313" key="2">
    <source>
        <dbReference type="Proteomes" id="UP000256269"/>
    </source>
</evidence>
<keyword evidence="2" id="KW-1185">Reference proteome</keyword>
<sequence>MWATAAKEFHQLRRDRRMLAMLIAIPLLLDGGRQVGARPGGRHRSVRRPGVVGRRNAARLRVEVLFNPDLTTSVIMVPGLISRPSRCMAAIFG</sequence>
<name>A0A3E0GY09_9PSEU</name>
<dbReference type="RefSeq" id="WP_116180231.1">
    <property type="nucleotide sequence ID" value="NZ_CP144375.1"/>
</dbReference>
<reference evidence="1 2" key="1">
    <citation type="submission" date="2018-08" db="EMBL/GenBank/DDBJ databases">
        <title>Genomic Encyclopedia of Archaeal and Bacterial Type Strains, Phase II (KMG-II): from individual species to whole genera.</title>
        <authorList>
            <person name="Goeker M."/>
        </authorList>
    </citation>
    <scope>NUCLEOTIDE SEQUENCE [LARGE SCALE GENOMIC DNA]</scope>
    <source>
        <strain evidence="1 2">DSM 45791</strain>
    </source>
</reference>
<proteinExistence type="predicted"/>
<dbReference type="Proteomes" id="UP000256269">
    <property type="component" value="Unassembled WGS sequence"/>
</dbReference>
<gene>
    <name evidence="1" type="ORF">BCF44_119104</name>
</gene>
<protein>
    <submittedName>
        <fullName evidence="1">Uncharacterized protein</fullName>
    </submittedName>
</protein>
<evidence type="ECO:0000313" key="1">
    <source>
        <dbReference type="EMBL" id="REH34828.1"/>
    </source>
</evidence>
<organism evidence="1 2">
    <name type="scientific">Kutzneria buriramensis</name>
    <dbReference type="NCBI Taxonomy" id="1045776"/>
    <lineage>
        <taxon>Bacteria</taxon>
        <taxon>Bacillati</taxon>
        <taxon>Actinomycetota</taxon>
        <taxon>Actinomycetes</taxon>
        <taxon>Pseudonocardiales</taxon>
        <taxon>Pseudonocardiaceae</taxon>
        <taxon>Kutzneria</taxon>
    </lineage>
</organism>